<dbReference type="PANTHER" id="PTHR42736">
    <property type="entry name" value="PROTEIN-GLUTAMINE GAMMA-GLUTAMYLTRANSFERASE"/>
    <property type="match status" value="1"/>
</dbReference>
<gene>
    <name evidence="3" type="ORF">KKC1_13370</name>
</gene>
<keyword evidence="1" id="KW-0472">Membrane</keyword>
<sequence>MRRYERYIFDLTTFLLLYGMGRTFIAATFRVLHWDELAGATYFIFLISIIVSWIKLRAYFFLPQLPAAVVAVLTQVYWLYYRTGGNSFAWWQQYYQDLSGFMQKVVSQDLSAFDSAPGASLIFLMVWLTGYLISYYVLEKRRPQPLFYGGMIILGLETVFFEISLVYSIYFVVTSLLLCSVVLWREYMPVKGITWLSLAAVPLSLVIMTSLAGSLWAAGALGEENTGTIFVLVQNTSSREIDFPWEDSRLGGPVNFGDRPVMRVRSSRASYWRGEVKDFYTGSGWLSTREQEGLAPDLFPKGERLVQQIRWEGRPQQVLFAAFVPSEVKFARPYHIDEARVLHATLRPGDSYEVISYLPQVEPEKLRESGENYPPEVEQKYLQLPPGIPERVIELARQITAGLDNPYDRVQAIVAYLKNNFGYSTRVPAPPEGEDFVDHFLFELKRGYCVHFASALAVLSRAVGIPARWVKGFTPGVLYQGEYRVTTANAHTWVEIYFAGIGWIPFEPTPGYTLFAGNKDASLFSWTEVKERGKKSLGVLLAGYLIIALGRVFRYRWRQLKRKRAKVIPEKKGKVSPRGKVFQMYQELLRLLAQKGYSRRSSQTPWEYAREVTGYLEGGGLEEIGRLTDAFVFARYSDEEVSEEQAAGAEKMLACLKQKIK</sequence>
<dbReference type="InterPro" id="IPR052901">
    <property type="entry name" value="Bact_TGase-like"/>
</dbReference>
<feature type="transmembrane region" description="Helical" evidence="1">
    <location>
        <begin position="196"/>
        <end position="218"/>
    </location>
</feature>
<dbReference type="InterPro" id="IPR002931">
    <property type="entry name" value="Transglutaminase-like"/>
</dbReference>
<evidence type="ECO:0000313" key="4">
    <source>
        <dbReference type="Proteomes" id="UP000197032"/>
    </source>
</evidence>
<comment type="caution">
    <text evidence="3">The sequence shown here is derived from an EMBL/GenBank/DDBJ whole genome shotgun (WGS) entry which is preliminary data.</text>
</comment>
<dbReference type="Gene3D" id="3.10.620.30">
    <property type="match status" value="1"/>
</dbReference>
<dbReference type="InterPro" id="IPR038765">
    <property type="entry name" value="Papain-like_cys_pep_sf"/>
</dbReference>
<dbReference type="SMART" id="SM00460">
    <property type="entry name" value="TGc"/>
    <property type="match status" value="1"/>
</dbReference>
<evidence type="ECO:0000313" key="3">
    <source>
        <dbReference type="EMBL" id="GAW92178.1"/>
    </source>
</evidence>
<evidence type="ECO:0000256" key="1">
    <source>
        <dbReference type="SAM" id="Phobius"/>
    </source>
</evidence>
<evidence type="ECO:0000259" key="2">
    <source>
        <dbReference type="SMART" id="SM00460"/>
    </source>
</evidence>
<dbReference type="Pfam" id="PF13559">
    <property type="entry name" value="DUF4129"/>
    <property type="match status" value="1"/>
</dbReference>
<feature type="domain" description="Transglutaminase-like" evidence="2">
    <location>
        <begin position="441"/>
        <end position="510"/>
    </location>
</feature>
<keyword evidence="1" id="KW-0812">Transmembrane</keyword>
<dbReference type="InterPro" id="IPR025403">
    <property type="entry name" value="TgpA-like_C"/>
</dbReference>
<feature type="transmembrane region" description="Helical" evidence="1">
    <location>
        <begin position="537"/>
        <end position="554"/>
    </location>
</feature>
<feature type="transmembrane region" description="Helical" evidence="1">
    <location>
        <begin position="7"/>
        <end position="25"/>
    </location>
</feature>
<dbReference type="Proteomes" id="UP000197032">
    <property type="component" value="Unassembled WGS sequence"/>
</dbReference>
<feature type="transmembrane region" description="Helical" evidence="1">
    <location>
        <begin position="119"/>
        <end position="138"/>
    </location>
</feature>
<organism evidence="3 4">
    <name type="scientific">Calderihabitans maritimus</name>
    <dbReference type="NCBI Taxonomy" id="1246530"/>
    <lineage>
        <taxon>Bacteria</taxon>
        <taxon>Bacillati</taxon>
        <taxon>Bacillota</taxon>
        <taxon>Clostridia</taxon>
        <taxon>Neomoorellales</taxon>
        <taxon>Calderihabitantaceae</taxon>
        <taxon>Calderihabitans</taxon>
    </lineage>
</organism>
<dbReference type="RefSeq" id="WP_088553590.1">
    <property type="nucleotide sequence ID" value="NZ_BDGJ01000060.1"/>
</dbReference>
<keyword evidence="4" id="KW-1185">Reference proteome</keyword>
<dbReference type="OrthoDB" id="9804872at2"/>
<dbReference type="AlphaFoldDB" id="A0A1Z5HRW4"/>
<protein>
    <submittedName>
        <fullName evidence="3">Transglutaminase domain protein</fullName>
    </submittedName>
</protein>
<dbReference type="SUPFAM" id="SSF54001">
    <property type="entry name" value="Cysteine proteinases"/>
    <property type="match status" value="1"/>
</dbReference>
<dbReference type="PANTHER" id="PTHR42736:SF1">
    <property type="entry name" value="PROTEIN-GLUTAMINE GAMMA-GLUTAMYLTRANSFERASE"/>
    <property type="match status" value="1"/>
</dbReference>
<name>A0A1Z5HRW4_9FIRM</name>
<proteinExistence type="predicted"/>
<dbReference type="EMBL" id="BDGJ01000060">
    <property type="protein sequence ID" value="GAW92178.1"/>
    <property type="molecule type" value="Genomic_DNA"/>
</dbReference>
<accession>A0A1Z5HRW4</accession>
<dbReference type="Pfam" id="PF01841">
    <property type="entry name" value="Transglut_core"/>
    <property type="match status" value="1"/>
</dbReference>
<reference evidence="4" key="1">
    <citation type="journal article" date="2017" name="Appl. Environ. Microbiol.">
        <title>Genomic analysis of Calderihabitans maritimus KKC1, a thermophilic hydrogenogenic carboxydotrophic bacterium isolated from marine sediment.</title>
        <authorList>
            <person name="Omae K."/>
            <person name="Yoneda Y."/>
            <person name="Fukuyama Y."/>
            <person name="Yoshida T."/>
            <person name="Sako Y."/>
        </authorList>
    </citation>
    <scope>NUCLEOTIDE SEQUENCE [LARGE SCALE GENOMIC DNA]</scope>
    <source>
        <strain evidence="4">KKC1</strain>
    </source>
</reference>
<feature type="transmembrane region" description="Helical" evidence="1">
    <location>
        <begin position="61"/>
        <end position="81"/>
    </location>
</feature>
<keyword evidence="1" id="KW-1133">Transmembrane helix</keyword>
<feature type="transmembrane region" description="Helical" evidence="1">
    <location>
        <begin position="37"/>
        <end position="54"/>
    </location>
</feature>